<name>A0ABR0EK09_ZASCE</name>
<evidence type="ECO:0000313" key="3">
    <source>
        <dbReference type="Proteomes" id="UP001305779"/>
    </source>
</evidence>
<feature type="region of interest" description="Disordered" evidence="1">
    <location>
        <begin position="1"/>
        <end position="60"/>
    </location>
</feature>
<reference evidence="2 3" key="1">
    <citation type="journal article" date="2023" name="G3 (Bethesda)">
        <title>A chromosome-level genome assembly of Zasmidium syzygii isolated from banana leaves.</title>
        <authorList>
            <person name="van Westerhoven A.C."/>
            <person name="Mehrabi R."/>
            <person name="Talebi R."/>
            <person name="Steentjes M.B.F."/>
            <person name="Corcolon B."/>
            <person name="Chong P.A."/>
            <person name="Kema G.H.J."/>
            <person name="Seidl M.F."/>
        </authorList>
    </citation>
    <scope>NUCLEOTIDE SEQUENCE [LARGE SCALE GENOMIC DNA]</scope>
    <source>
        <strain evidence="2 3">P124</strain>
    </source>
</reference>
<evidence type="ECO:0000256" key="1">
    <source>
        <dbReference type="SAM" id="MobiDB-lite"/>
    </source>
</evidence>
<organism evidence="2 3">
    <name type="scientific">Zasmidium cellare</name>
    <name type="common">Wine cellar mold</name>
    <name type="synonym">Racodium cellare</name>
    <dbReference type="NCBI Taxonomy" id="395010"/>
    <lineage>
        <taxon>Eukaryota</taxon>
        <taxon>Fungi</taxon>
        <taxon>Dikarya</taxon>
        <taxon>Ascomycota</taxon>
        <taxon>Pezizomycotina</taxon>
        <taxon>Dothideomycetes</taxon>
        <taxon>Dothideomycetidae</taxon>
        <taxon>Mycosphaerellales</taxon>
        <taxon>Mycosphaerellaceae</taxon>
        <taxon>Zasmidium</taxon>
    </lineage>
</organism>
<dbReference type="Proteomes" id="UP001305779">
    <property type="component" value="Unassembled WGS sequence"/>
</dbReference>
<comment type="caution">
    <text evidence="2">The sequence shown here is derived from an EMBL/GenBank/DDBJ whole genome shotgun (WGS) entry which is preliminary data.</text>
</comment>
<keyword evidence="3" id="KW-1185">Reference proteome</keyword>
<gene>
    <name evidence="2" type="ORF">PRZ48_007695</name>
</gene>
<sequence length="221" mass="24910">MAGDEDYEHWPDESICFTKPAAAPPAPPSDNPPAPEAPKFSPALPPHFTQQPQPLYYAHQPSAMTYPQPQYYSHPPQGYYPPQYPQPAYYTYGAPAPAPPAPTPAPAMAAPPANYHVYQPAGTEPKAVPGAPQANVWLGRSKEQVEEDNMKIAKKEGAYDKRKMAPVGVKDDQFFWVVELDGKTTLREFRFIKEIKGEWKEDPRFEGAYYFVREEEKKDKK</sequence>
<proteinExistence type="predicted"/>
<feature type="compositionally biased region" description="Pro residues" evidence="1">
    <location>
        <begin position="22"/>
        <end position="36"/>
    </location>
</feature>
<dbReference type="EMBL" id="JAXOVC010000005">
    <property type="protein sequence ID" value="KAK4501886.1"/>
    <property type="molecule type" value="Genomic_DNA"/>
</dbReference>
<protein>
    <submittedName>
        <fullName evidence="2">Uncharacterized protein</fullName>
    </submittedName>
</protein>
<accession>A0ABR0EK09</accession>
<evidence type="ECO:0000313" key="2">
    <source>
        <dbReference type="EMBL" id="KAK4501886.1"/>
    </source>
</evidence>